<dbReference type="GeneID" id="111467148"/>
<dbReference type="PRINTS" id="PR00625">
    <property type="entry name" value="JDOMAIN"/>
</dbReference>
<feature type="compositionally biased region" description="Low complexity" evidence="1">
    <location>
        <begin position="1298"/>
        <end position="1309"/>
    </location>
</feature>
<dbReference type="InterPro" id="IPR011990">
    <property type="entry name" value="TPR-like_helical_dom_sf"/>
</dbReference>
<accession>A0A6J1HRI7</accession>
<dbReference type="PANTHER" id="PTHR45181">
    <property type="entry name" value="HEAT SHOCK PROTEIN DNAJ WITH TETRATRICOPEPTIDE REPEAT-CONTAINING PROTEIN"/>
    <property type="match status" value="1"/>
</dbReference>
<feature type="domain" description="J" evidence="2">
    <location>
        <begin position="1201"/>
        <end position="1287"/>
    </location>
</feature>
<dbReference type="KEGG" id="cmax:111467148"/>
<dbReference type="Pfam" id="PF00226">
    <property type="entry name" value="DnaJ"/>
    <property type="match status" value="1"/>
</dbReference>
<dbReference type="Proteomes" id="UP000504608">
    <property type="component" value="Unplaced"/>
</dbReference>
<gene>
    <name evidence="4" type="primary">LOC111467148</name>
</gene>
<dbReference type="PROSITE" id="PS50076">
    <property type="entry name" value="DNAJ_2"/>
    <property type="match status" value="1"/>
</dbReference>
<dbReference type="SMART" id="SM00028">
    <property type="entry name" value="TPR"/>
    <property type="match status" value="7"/>
</dbReference>
<proteinExistence type="predicted"/>
<dbReference type="Pfam" id="PF13181">
    <property type="entry name" value="TPR_8"/>
    <property type="match status" value="1"/>
</dbReference>
<protein>
    <submittedName>
        <fullName evidence="4">Uncharacterized protein LOC111467148</fullName>
    </submittedName>
</protein>
<dbReference type="InterPro" id="IPR001623">
    <property type="entry name" value="DnaJ_domain"/>
</dbReference>
<dbReference type="InterPro" id="IPR036869">
    <property type="entry name" value="J_dom_sf"/>
</dbReference>
<dbReference type="CDD" id="cd06257">
    <property type="entry name" value="DnaJ"/>
    <property type="match status" value="1"/>
</dbReference>
<dbReference type="InterPro" id="IPR019734">
    <property type="entry name" value="TPR_rpt"/>
</dbReference>
<feature type="region of interest" description="Disordered" evidence="1">
    <location>
        <begin position="541"/>
        <end position="567"/>
    </location>
</feature>
<feature type="region of interest" description="Disordered" evidence="1">
    <location>
        <begin position="709"/>
        <end position="731"/>
    </location>
</feature>
<dbReference type="RefSeq" id="XP_022967697.1">
    <property type="nucleotide sequence ID" value="XM_023111929.1"/>
</dbReference>
<feature type="region of interest" description="Disordered" evidence="1">
    <location>
        <begin position="1292"/>
        <end position="1322"/>
    </location>
</feature>
<dbReference type="PROSITE" id="PS00636">
    <property type="entry name" value="DNAJ_1"/>
    <property type="match status" value="1"/>
</dbReference>
<dbReference type="InterPro" id="IPR018253">
    <property type="entry name" value="DnaJ_domain_CS"/>
</dbReference>
<evidence type="ECO:0000313" key="3">
    <source>
        <dbReference type="Proteomes" id="UP000504608"/>
    </source>
</evidence>
<feature type="compositionally biased region" description="Basic and acidic residues" evidence="1">
    <location>
        <begin position="541"/>
        <end position="550"/>
    </location>
</feature>
<feature type="compositionally biased region" description="Polar residues" evidence="1">
    <location>
        <begin position="552"/>
        <end position="561"/>
    </location>
</feature>
<feature type="compositionally biased region" description="Basic residues" evidence="1">
    <location>
        <begin position="714"/>
        <end position="725"/>
    </location>
</feature>
<evidence type="ECO:0000313" key="4">
    <source>
        <dbReference type="RefSeq" id="XP_022967697.1"/>
    </source>
</evidence>
<reference evidence="4" key="1">
    <citation type="submission" date="2025-08" db="UniProtKB">
        <authorList>
            <consortium name="RefSeq"/>
        </authorList>
    </citation>
    <scope>IDENTIFICATION</scope>
    <source>
        <tissue evidence="4">Young leaves</tissue>
    </source>
</reference>
<evidence type="ECO:0000259" key="2">
    <source>
        <dbReference type="PROSITE" id="PS50076"/>
    </source>
</evidence>
<keyword evidence="3" id="KW-1185">Reference proteome</keyword>
<dbReference type="SUPFAM" id="SSF48452">
    <property type="entry name" value="TPR-like"/>
    <property type="match status" value="2"/>
</dbReference>
<dbReference type="PANTHER" id="PTHR45181:SF4">
    <property type="entry name" value="HEAT SHOCK PROTEIN DNAJ WITH TETRATRICOPEPTIDE REPEAT-CONTAINING PROTEIN"/>
    <property type="match status" value="1"/>
</dbReference>
<dbReference type="OrthoDB" id="10250354at2759"/>
<dbReference type="Gene3D" id="1.25.40.10">
    <property type="entry name" value="Tetratricopeptide repeat domain"/>
    <property type="match status" value="3"/>
</dbReference>
<organism evidence="3 4">
    <name type="scientific">Cucurbita maxima</name>
    <name type="common">Pumpkin</name>
    <name type="synonym">Winter squash</name>
    <dbReference type="NCBI Taxonomy" id="3661"/>
    <lineage>
        <taxon>Eukaryota</taxon>
        <taxon>Viridiplantae</taxon>
        <taxon>Streptophyta</taxon>
        <taxon>Embryophyta</taxon>
        <taxon>Tracheophyta</taxon>
        <taxon>Spermatophyta</taxon>
        <taxon>Magnoliopsida</taxon>
        <taxon>eudicotyledons</taxon>
        <taxon>Gunneridae</taxon>
        <taxon>Pentapetalae</taxon>
        <taxon>rosids</taxon>
        <taxon>fabids</taxon>
        <taxon>Cucurbitales</taxon>
        <taxon>Cucurbitaceae</taxon>
        <taxon>Cucurbiteae</taxon>
        <taxon>Cucurbita</taxon>
    </lineage>
</organism>
<dbReference type="SUPFAM" id="SSF46565">
    <property type="entry name" value="Chaperone J-domain"/>
    <property type="match status" value="1"/>
</dbReference>
<name>A0A6J1HRI7_CUCMA</name>
<dbReference type="SMART" id="SM00271">
    <property type="entry name" value="DnaJ"/>
    <property type="match status" value="1"/>
</dbReference>
<sequence length="1342" mass="147420">MSPPAVELRSPAISPPVECSSAALQNTELNPHRFDTSFGFPAFCTGDLQGDQQRVNSFSASDPSGLDLKVVSDSQRVARSRPRLTKVRKRVASQHARSKVGSCEVSSNDEFVFLGDTKKFDGGFVFGANRDGDSNSGNTVSNDDLHKKLASGKVENEGFVFGAKLSNCASSSETSDNKCEQSSVNCENLVADDGVKMKAEWKWENFMNAGKLDSGGGRMKMDSVTNPALNNSTETIDLASTVNAEEEELDKSVGKAGTESCSNLKTKNGGYLTKSFDSKFVFGDSWFDATSNVGSSVPDFGIEMKAESSAAFQNAEASNVNLGCEEGRTLKEDLGRDVFIFGSSSLNKAMKGRPKTLFTLPDEMKNLNINDSGSISGCKKPECSNATFADISSSSNDCDKPSGSFEGLAGSTGKTFEDNPERSGCFVGCGGCQFPKPCVNDTLHVQMASTTSSFSSANFQCQSNDNPQVHLGEVGKSDEHVSLDTENNFTSGEFKIPQWDPSSFKENLFSDLNRNSVSSIKSKLNKTKKKKVRGNLRQAKLQDRVSKDDDSSQINLDSPGSCTPMDFSPYQETMSVDHYSRDMPGESSDPVHSYVPWTTDSTVCTNENDVLLTGRKVTDAHNGIWKYSDPKVGSFGHHRDGNSVHSFEGFDSRNETVCSSLKTEQCCSRGFDGGVSTEPTVAFNVSSDTLESNGKSFTFSASSAIQASLSETKSRHRKRNKKKSNHNAFVVSPSPDIKLGLPLDFSSIGNSSLHSEDSSKSKAEEKPNQGYSFATAIQETCEKWRLRGNQAYKNGELSKAEDLYTQGIGSVPPNEGSTSCINSLMLCYSNRAATRMSLGKIMEALEDCGMATELDPNFLKVQVRAANCHLLLGKIENALQYFSKCLESREGICLDRRMVIEAADGLQKAQKVAECTRRSSELMEQKTEDAALSALDLIAEALSISLYSEKLHEMKAEVLIKLQRYEEAIRLCEQSLCFAEKNCIAESVVVETDISRCQSPSLARLWRWCLITKALFFLGKFEDALNTVGKIEQEKFNEEKSRSKSLESSFALADTIRALLRCKSAGNEAFRSGKYAEAVEHYTAALSINVQSRYFTAVCLCNRAAAYQALGQIADAIADCNLAIVLDEKYSKAFSRRANFHEMIRDYGQATSDLKKFISIVENQSDDKVTPSRQAGSVELKKARRNKPLMEEAAKKEVSLDFYLILGVKPTDSVSDIKKAYRKAALKHHPDKAGLFLARGDSSHDGRLWKEISQDVYRDSDRLFKLIGEAYAVLSDSSKRSHYDLEEEIRKAAKESNRGSSNNRRSSSNVHGCSPFEPFERSANGRKYQNNWKSWGSSQSRW</sequence>
<evidence type="ECO:0000256" key="1">
    <source>
        <dbReference type="SAM" id="MobiDB-lite"/>
    </source>
</evidence>
<dbReference type="Gene3D" id="1.10.287.110">
    <property type="entry name" value="DnaJ domain"/>
    <property type="match status" value="1"/>
</dbReference>